<accession>A0A6P8HM78</accession>
<feature type="domain" description="TIR" evidence="7">
    <location>
        <begin position="47"/>
        <end position="181"/>
    </location>
</feature>
<dbReference type="PRINTS" id="PR01537">
    <property type="entry name" value="INTRLKN1R1F"/>
</dbReference>
<dbReference type="GO" id="GO:0007165">
    <property type="term" value="P:signal transduction"/>
    <property type="evidence" value="ECO:0007669"/>
    <property type="project" value="InterPro"/>
</dbReference>
<keyword evidence="2 6" id="KW-0812">Transmembrane</keyword>
<dbReference type="PANTHER" id="PTHR24365:SF541">
    <property type="entry name" value="PROTEIN TOLL-RELATED"/>
    <property type="match status" value="1"/>
</dbReference>
<dbReference type="InterPro" id="IPR000157">
    <property type="entry name" value="TIR_dom"/>
</dbReference>
<evidence type="ECO:0000256" key="1">
    <source>
        <dbReference type="ARBA" id="ARBA00004370"/>
    </source>
</evidence>
<evidence type="ECO:0000313" key="10">
    <source>
        <dbReference type="RefSeq" id="XP_031553751.1"/>
    </source>
</evidence>
<evidence type="ECO:0000256" key="4">
    <source>
        <dbReference type="ARBA" id="ARBA00022989"/>
    </source>
</evidence>
<sequence length="580" mass="66219">MSRMEELLLENEERDVTEGHTSAVQVVDEVQPTNEAYERQNEEVKGFEYDVFISYSKSDRPWVKDVLLQALEQKGKKVCIDYRDFQPGAPVIDNVVHAIENSRVSVLVLTPAFVQSEWCMFESKQALVSSLATSRARVLPLILIECGIPKILKHLTYLDHTSEDVQPYFKEQLIDSLDNAKKWTSPDRHGSDIVPISEVQQVVTRSLDQDKRRETAINKLMGAFSSFQLLKRRILVCIACPCIMFLVAFLMLIALYIYFMVDQKFVITPLEPTSVNSTATNVFVAFQIKNSVAKQCEVLRMTNKYSGNPFLVDTFGFEDLGKKVLYDKEKITHFVTSLSPKKMFKQKRFRIHGDMSVTTKFCFRSNQNASLRLYKPTSTHDVNQFDKTIDARVKYEDYTSIGNETFCGTSVIKGQSLTSNEFSAFVFKNVANTMIFLNLTTIFKTPNCKKSLAVLTCRNVSECQLPSSPRISYIIVSKNISARSYFGADEIEVKCVYKIPVLSNSIASVGIFLMGILFLCLIIMGFNKKCRPRLQKWYFGRNIVREKLGETAVQMIVDSPDLEELSKTIKQERENKEFTI</sequence>
<reference evidence="9 10" key="1">
    <citation type="submission" date="2025-04" db="UniProtKB">
        <authorList>
            <consortium name="RefSeq"/>
        </authorList>
    </citation>
    <scope>IDENTIFICATION</scope>
    <source>
        <tissue evidence="9 10">Tentacle</tissue>
    </source>
</reference>
<evidence type="ECO:0000259" key="7">
    <source>
        <dbReference type="PROSITE" id="PS50104"/>
    </source>
</evidence>
<gene>
    <name evidence="9 10" type="primary">LOC116290786</name>
</gene>
<dbReference type="Pfam" id="PF13676">
    <property type="entry name" value="TIR_2"/>
    <property type="match status" value="1"/>
</dbReference>
<dbReference type="PROSITE" id="PS50104">
    <property type="entry name" value="TIR"/>
    <property type="match status" value="1"/>
</dbReference>
<keyword evidence="4 6" id="KW-1133">Transmembrane helix</keyword>
<dbReference type="RefSeq" id="XP_031553750.1">
    <property type="nucleotide sequence ID" value="XM_031697890.1"/>
</dbReference>
<dbReference type="KEGG" id="aten:116290786"/>
<dbReference type="InterPro" id="IPR035897">
    <property type="entry name" value="Toll_tir_struct_dom_sf"/>
</dbReference>
<name>A0A6P8HM78_ACTTE</name>
<dbReference type="GO" id="GO:0038023">
    <property type="term" value="F:signaling receptor activity"/>
    <property type="evidence" value="ECO:0007669"/>
    <property type="project" value="TreeGrafter"/>
</dbReference>
<dbReference type="PANTHER" id="PTHR24365">
    <property type="entry name" value="TOLL-LIKE RECEPTOR"/>
    <property type="match status" value="1"/>
</dbReference>
<evidence type="ECO:0000256" key="2">
    <source>
        <dbReference type="ARBA" id="ARBA00022692"/>
    </source>
</evidence>
<keyword evidence="3" id="KW-0732">Signal</keyword>
<dbReference type="SUPFAM" id="SSF52200">
    <property type="entry name" value="Toll/Interleukin receptor TIR domain"/>
    <property type="match status" value="1"/>
</dbReference>
<protein>
    <submittedName>
        <fullName evidence="9 10">Uncharacterized protein LOC116290786 isoform X1</fullName>
    </submittedName>
</protein>
<feature type="transmembrane region" description="Helical" evidence="6">
    <location>
        <begin position="234"/>
        <end position="259"/>
    </location>
</feature>
<evidence type="ECO:0000256" key="3">
    <source>
        <dbReference type="ARBA" id="ARBA00022729"/>
    </source>
</evidence>
<dbReference type="Gene3D" id="3.40.50.10140">
    <property type="entry name" value="Toll/interleukin-1 receptor homology (TIR) domain"/>
    <property type="match status" value="1"/>
</dbReference>
<comment type="subcellular location">
    <subcellularLocation>
        <location evidence="1">Membrane</location>
    </subcellularLocation>
</comment>
<organism evidence="8 9">
    <name type="scientific">Actinia tenebrosa</name>
    <name type="common">Australian red waratah sea anemone</name>
    <dbReference type="NCBI Taxonomy" id="6105"/>
    <lineage>
        <taxon>Eukaryota</taxon>
        <taxon>Metazoa</taxon>
        <taxon>Cnidaria</taxon>
        <taxon>Anthozoa</taxon>
        <taxon>Hexacorallia</taxon>
        <taxon>Actiniaria</taxon>
        <taxon>Actiniidae</taxon>
        <taxon>Actinia</taxon>
    </lineage>
</organism>
<dbReference type="OrthoDB" id="10047814at2759"/>
<dbReference type="RefSeq" id="XP_031553751.1">
    <property type="nucleotide sequence ID" value="XM_031697891.1"/>
</dbReference>
<evidence type="ECO:0000313" key="8">
    <source>
        <dbReference type="Proteomes" id="UP000515163"/>
    </source>
</evidence>
<keyword evidence="5 6" id="KW-0472">Membrane</keyword>
<keyword evidence="8" id="KW-1185">Reference proteome</keyword>
<dbReference type="AlphaFoldDB" id="A0A6P8HM78"/>
<proteinExistence type="predicted"/>
<evidence type="ECO:0000256" key="6">
    <source>
        <dbReference type="SAM" id="Phobius"/>
    </source>
</evidence>
<dbReference type="GO" id="GO:0005886">
    <property type="term" value="C:plasma membrane"/>
    <property type="evidence" value="ECO:0007669"/>
    <property type="project" value="TreeGrafter"/>
</dbReference>
<evidence type="ECO:0000256" key="5">
    <source>
        <dbReference type="ARBA" id="ARBA00023136"/>
    </source>
</evidence>
<evidence type="ECO:0000313" key="9">
    <source>
        <dbReference type="RefSeq" id="XP_031553750.1"/>
    </source>
</evidence>
<dbReference type="GeneID" id="116290786"/>
<dbReference type="SMART" id="SM00255">
    <property type="entry name" value="TIR"/>
    <property type="match status" value="1"/>
</dbReference>
<dbReference type="Proteomes" id="UP000515163">
    <property type="component" value="Unplaced"/>
</dbReference>
<feature type="transmembrane region" description="Helical" evidence="6">
    <location>
        <begin position="506"/>
        <end position="526"/>
    </location>
</feature>